<evidence type="ECO:0000313" key="4">
    <source>
        <dbReference type="Proteomes" id="UP001189429"/>
    </source>
</evidence>
<evidence type="ECO:0000256" key="1">
    <source>
        <dbReference type="SAM" id="MobiDB-lite"/>
    </source>
</evidence>
<organism evidence="3 4">
    <name type="scientific">Prorocentrum cordatum</name>
    <dbReference type="NCBI Taxonomy" id="2364126"/>
    <lineage>
        <taxon>Eukaryota</taxon>
        <taxon>Sar</taxon>
        <taxon>Alveolata</taxon>
        <taxon>Dinophyceae</taxon>
        <taxon>Prorocentrales</taxon>
        <taxon>Prorocentraceae</taxon>
        <taxon>Prorocentrum</taxon>
    </lineage>
</organism>
<name>A0ABN9UTE5_9DINO</name>
<dbReference type="Proteomes" id="UP001189429">
    <property type="component" value="Unassembled WGS sequence"/>
</dbReference>
<comment type="caution">
    <text evidence="3">The sequence shown here is derived from an EMBL/GenBank/DDBJ whole genome shotgun (WGS) entry which is preliminary data.</text>
</comment>
<protein>
    <recommendedName>
        <fullName evidence="5">Sphingomyelin synthase-like domain-containing protein</fullName>
    </recommendedName>
</protein>
<feature type="region of interest" description="Disordered" evidence="1">
    <location>
        <begin position="327"/>
        <end position="369"/>
    </location>
</feature>
<feature type="transmembrane region" description="Helical" evidence="2">
    <location>
        <begin position="21"/>
        <end position="45"/>
    </location>
</feature>
<proteinExistence type="predicted"/>
<evidence type="ECO:0000313" key="3">
    <source>
        <dbReference type="EMBL" id="CAK0863330.1"/>
    </source>
</evidence>
<accession>A0ABN9UTE5</accession>
<keyword evidence="2" id="KW-1133">Transmembrane helix</keyword>
<keyword evidence="4" id="KW-1185">Reference proteome</keyword>
<reference evidence="3" key="1">
    <citation type="submission" date="2023-10" db="EMBL/GenBank/DDBJ databases">
        <authorList>
            <person name="Chen Y."/>
            <person name="Shah S."/>
            <person name="Dougan E. K."/>
            <person name="Thang M."/>
            <person name="Chan C."/>
        </authorList>
    </citation>
    <scope>NUCLEOTIDE SEQUENCE [LARGE SCALE GENOMIC DNA]</scope>
</reference>
<evidence type="ECO:0000256" key="2">
    <source>
        <dbReference type="SAM" id="Phobius"/>
    </source>
</evidence>
<feature type="compositionally biased region" description="Basic and acidic residues" evidence="1">
    <location>
        <begin position="327"/>
        <end position="341"/>
    </location>
</feature>
<dbReference type="EMBL" id="CAUYUJ010016250">
    <property type="protein sequence ID" value="CAK0863330.1"/>
    <property type="molecule type" value="Genomic_DNA"/>
</dbReference>
<sequence length="369" mass="41366">MLQYWWKLRCMRVRGKQASMILSRATSSVCYHYMFDILAHVVLLLDMCQGFWTFSGKHLNRMESDAELPKVDPGQWKASEVMSLVCISLILVHQAYCWATPRIFGRSVVGVPDASAAALVLSTHFARAGELPSFYSASFRMAVLLRGAFALWRIARIYAASQVLCMGDASSQLGAEHDLIKNGKFRVLWIARGGDGFAAQRMEFEDMMTDLLKKFNRWRLDLLFALDVYLTGLTPAEEQRLRRPIQGSAIESRVRFERPDGVEWAVKRMSDVLRDTLHSRCATTGSSLKSPSVGARWWACRAAEECGRRTCTPAYCGWLAAAWQEESHGTVEGKPKARLKEVSWPSTEAPSGAKEVLEASASAPEDLTR</sequence>
<gene>
    <name evidence="3" type="ORF">PCOR1329_LOCUS51520</name>
</gene>
<keyword evidence="2" id="KW-0812">Transmembrane</keyword>
<keyword evidence="2" id="KW-0472">Membrane</keyword>
<evidence type="ECO:0008006" key="5">
    <source>
        <dbReference type="Google" id="ProtNLM"/>
    </source>
</evidence>